<gene>
    <name evidence="1" type="primary">Acey_s0008.g105</name>
    <name evidence="1" type="ORF">Y032_0008g105</name>
</gene>
<accession>A0A016VJ72</accession>
<dbReference type="AlphaFoldDB" id="A0A016VJ72"/>
<reference evidence="2" key="1">
    <citation type="journal article" date="2015" name="Nat. Genet.">
        <title>The genome and transcriptome of the zoonotic hookworm Ancylostoma ceylanicum identify infection-specific gene families.</title>
        <authorList>
            <person name="Schwarz E.M."/>
            <person name="Hu Y."/>
            <person name="Antoshechkin I."/>
            <person name="Miller M.M."/>
            <person name="Sternberg P.W."/>
            <person name="Aroian R.V."/>
        </authorList>
    </citation>
    <scope>NUCLEOTIDE SEQUENCE</scope>
    <source>
        <strain evidence="2">HY135</strain>
    </source>
</reference>
<proteinExistence type="predicted"/>
<dbReference type="EMBL" id="JARK01001344">
    <property type="protein sequence ID" value="EYC27649.1"/>
    <property type="molecule type" value="Genomic_DNA"/>
</dbReference>
<sequence length="76" mass="8683">MKTGWALVLTVTFWKATKTKMRIRTSPGLIFNCLTRNTCWKKCKVRSAKRGAAAVVVTGIYHESMELLLPDLVQKW</sequence>
<dbReference type="Proteomes" id="UP000024635">
    <property type="component" value="Unassembled WGS sequence"/>
</dbReference>
<evidence type="ECO:0000313" key="2">
    <source>
        <dbReference type="Proteomes" id="UP000024635"/>
    </source>
</evidence>
<keyword evidence="2" id="KW-1185">Reference proteome</keyword>
<organism evidence="1 2">
    <name type="scientific">Ancylostoma ceylanicum</name>
    <dbReference type="NCBI Taxonomy" id="53326"/>
    <lineage>
        <taxon>Eukaryota</taxon>
        <taxon>Metazoa</taxon>
        <taxon>Ecdysozoa</taxon>
        <taxon>Nematoda</taxon>
        <taxon>Chromadorea</taxon>
        <taxon>Rhabditida</taxon>
        <taxon>Rhabditina</taxon>
        <taxon>Rhabditomorpha</taxon>
        <taxon>Strongyloidea</taxon>
        <taxon>Ancylostomatidae</taxon>
        <taxon>Ancylostomatinae</taxon>
        <taxon>Ancylostoma</taxon>
    </lineage>
</organism>
<evidence type="ECO:0000313" key="1">
    <source>
        <dbReference type="EMBL" id="EYC27649.1"/>
    </source>
</evidence>
<name>A0A016VJ72_9BILA</name>
<comment type="caution">
    <text evidence="1">The sequence shown here is derived from an EMBL/GenBank/DDBJ whole genome shotgun (WGS) entry which is preliminary data.</text>
</comment>
<protein>
    <submittedName>
        <fullName evidence="1">Uncharacterized protein</fullName>
    </submittedName>
</protein>